<accession>A0A480AXR9</accession>
<organism evidence="3 4">
    <name type="scientific">Pseudaquabacterium pictum</name>
    <dbReference type="NCBI Taxonomy" id="2315236"/>
    <lineage>
        <taxon>Bacteria</taxon>
        <taxon>Pseudomonadati</taxon>
        <taxon>Pseudomonadota</taxon>
        <taxon>Betaproteobacteria</taxon>
        <taxon>Burkholderiales</taxon>
        <taxon>Sphaerotilaceae</taxon>
        <taxon>Pseudaquabacterium</taxon>
    </lineage>
</organism>
<name>A0A480AXR9_9BURK</name>
<dbReference type="PANTHER" id="PTHR37946">
    <property type="entry name" value="SLL1969 PROTEIN"/>
    <property type="match status" value="1"/>
</dbReference>
<protein>
    <recommendedName>
        <fullName evidence="2">GPI inositol-deacylase PGAP1-like alpha/beta domain-containing protein</fullName>
    </recommendedName>
</protein>
<dbReference type="Pfam" id="PF07819">
    <property type="entry name" value="PGAP1"/>
    <property type="match status" value="1"/>
</dbReference>
<dbReference type="Gene3D" id="3.40.50.1820">
    <property type="entry name" value="alpha/beta hydrolase"/>
    <property type="match status" value="1"/>
</dbReference>
<dbReference type="GO" id="GO:0016788">
    <property type="term" value="F:hydrolase activity, acting on ester bonds"/>
    <property type="evidence" value="ECO:0007669"/>
    <property type="project" value="InterPro"/>
</dbReference>
<evidence type="ECO:0000256" key="1">
    <source>
        <dbReference type="SAM" id="Phobius"/>
    </source>
</evidence>
<dbReference type="Proteomes" id="UP000301751">
    <property type="component" value="Unassembled WGS sequence"/>
</dbReference>
<keyword evidence="1" id="KW-0812">Transmembrane</keyword>
<dbReference type="OrthoDB" id="275181at2"/>
<feature type="domain" description="GPI inositol-deacylase PGAP1-like alpha/beta" evidence="2">
    <location>
        <begin position="173"/>
        <end position="292"/>
    </location>
</feature>
<dbReference type="SUPFAM" id="SSF53474">
    <property type="entry name" value="alpha/beta-Hydrolases"/>
    <property type="match status" value="1"/>
</dbReference>
<evidence type="ECO:0000313" key="4">
    <source>
        <dbReference type="Proteomes" id="UP000301751"/>
    </source>
</evidence>
<keyword evidence="1" id="KW-0472">Membrane</keyword>
<proteinExistence type="predicted"/>
<keyword evidence="4" id="KW-1185">Reference proteome</keyword>
<gene>
    <name evidence="3" type="ORF">AQPW35_48310</name>
</gene>
<dbReference type="EMBL" id="BJCL01000019">
    <property type="protein sequence ID" value="GCL65750.1"/>
    <property type="molecule type" value="Genomic_DNA"/>
</dbReference>
<keyword evidence="1" id="KW-1133">Transmembrane helix</keyword>
<dbReference type="InterPro" id="IPR029058">
    <property type="entry name" value="AB_hydrolase_fold"/>
</dbReference>
<reference evidence="4" key="1">
    <citation type="submission" date="2019-03" db="EMBL/GenBank/DDBJ databases">
        <title>Aquabacterium pictum sp.nov., the first bacteriochlorophyll a-containing freshwater bacterium in the genus Aquabacterium of the class Betaproteobacteria.</title>
        <authorList>
            <person name="Hirose S."/>
            <person name="Tank M."/>
            <person name="Hara E."/>
            <person name="Tamaki H."/>
            <person name="Takaichi S."/>
            <person name="Haruta S."/>
            <person name="Hanada S."/>
        </authorList>
    </citation>
    <scope>NUCLEOTIDE SEQUENCE [LARGE SCALE GENOMIC DNA]</scope>
    <source>
        <strain evidence="4">W35</strain>
    </source>
</reference>
<dbReference type="PANTHER" id="PTHR37946:SF1">
    <property type="entry name" value="SLL1969 PROTEIN"/>
    <property type="match status" value="1"/>
</dbReference>
<feature type="transmembrane region" description="Helical" evidence="1">
    <location>
        <begin position="34"/>
        <end position="57"/>
    </location>
</feature>
<evidence type="ECO:0000313" key="3">
    <source>
        <dbReference type="EMBL" id="GCL65750.1"/>
    </source>
</evidence>
<evidence type="ECO:0000259" key="2">
    <source>
        <dbReference type="Pfam" id="PF07819"/>
    </source>
</evidence>
<sequence>MLARLQRLLLAATVLAALAWLAWAVPSGLSAWAVAAGLLLALLPTAPVLALEFMLLAACGRDPAVPRASAADLLRAWAGEVAAAWRVFSRDQPLFADAEPDVPAVPGRTGVLLVHGYFCNRGVWRPWLPRLRALGVPCTALTLEPAFGRIDDWVPVIDRAVADLQQRTGRPPLVVAHSMGGLATRAWLAAQPDAAEADARVRHVITIGTPHRGTWMARFGHTANARQMRLGSPWLAALAANETPRRHARFTCVHGHADNIVFPASTATLPGAENIHLPAVAHVAMVQHPAVWAAVLDRLKRADG</sequence>
<dbReference type="InterPro" id="IPR012908">
    <property type="entry name" value="PGAP1-ab_dom-like"/>
</dbReference>
<dbReference type="AlphaFoldDB" id="A0A480AXR9"/>
<comment type="caution">
    <text evidence="3">The sequence shown here is derived from an EMBL/GenBank/DDBJ whole genome shotgun (WGS) entry which is preliminary data.</text>
</comment>
<dbReference type="RefSeq" id="WP_137735450.1">
    <property type="nucleotide sequence ID" value="NZ_BJCL01000019.1"/>
</dbReference>